<keyword evidence="6" id="KW-0406">Ion transport</keyword>
<dbReference type="GO" id="GO:0006885">
    <property type="term" value="P:regulation of pH"/>
    <property type="evidence" value="ECO:0007669"/>
    <property type="project" value="TreeGrafter"/>
</dbReference>
<keyword evidence="7" id="KW-1133">Transmembrane helix</keyword>
<evidence type="ECO:0000256" key="2">
    <source>
        <dbReference type="ARBA" id="ARBA00004119"/>
    </source>
</evidence>
<evidence type="ECO:0000256" key="1">
    <source>
        <dbReference type="ARBA" id="ARBA00003198"/>
    </source>
</evidence>
<dbReference type="Gene3D" id="1.20.1530.20">
    <property type="match status" value="3"/>
</dbReference>
<dbReference type="PANTHER" id="PTHR32468:SF81">
    <property type="entry name" value="CATION_H(+) ANTIPORTER 19"/>
    <property type="match status" value="1"/>
</dbReference>
<evidence type="ECO:0000256" key="4">
    <source>
        <dbReference type="ARBA" id="ARBA00022538"/>
    </source>
</evidence>
<organism evidence="8 9">
    <name type="scientific">Colocasia esculenta</name>
    <name type="common">Wild taro</name>
    <name type="synonym">Arum esculentum</name>
    <dbReference type="NCBI Taxonomy" id="4460"/>
    <lineage>
        <taxon>Eukaryota</taxon>
        <taxon>Viridiplantae</taxon>
        <taxon>Streptophyta</taxon>
        <taxon>Embryophyta</taxon>
        <taxon>Tracheophyta</taxon>
        <taxon>Spermatophyta</taxon>
        <taxon>Magnoliopsida</taxon>
        <taxon>Liliopsida</taxon>
        <taxon>Araceae</taxon>
        <taxon>Aroideae</taxon>
        <taxon>Colocasieae</taxon>
        <taxon>Colocasia</taxon>
    </lineage>
</organism>
<evidence type="ECO:0000313" key="8">
    <source>
        <dbReference type="EMBL" id="MQM10847.1"/>
    </source>
</evidence>
<protein>
    <recommendedName>
        <fullName evidence="10">Cation/H+ exchanger domain-containing protein</fullName>
    </recommendedName>
</protein>
<proteinExistence type="predicted"/>
<gene>
    <name evidence="8" type="ORF">Taro_043745</name>
</gene>
<evidence type="ECO:0000256" key="6">
    <source>
        <dbReference type="ARBA" id="ARBA00023065"/>
    </source>
</evidence>
<dbReference type="Proteomes" id="UP000652761">
    <property type="component" value="Unassembled WGS sequence"/>
</dbReference>
<sequence length="320" mass="34270">MAVAGGGNGTGAPLICLVVAVTRTLAFLLRPLHQPRVIAKIIGGVLLGPSALGRNKAFLDTIFPKWSLTVMDTLASIGLLFFLFLSARPLFHRPPSPPASVKALFLVFMGIALSIMAFPVLARILAELNLLTTDIGRMAMSAVAVALVGASSPLISLWVLLTGAAFVAFTALAISPFLAWMARRSLQGEPVKEAYICATLGSSSPPASSLMSRPNAEYRSAKAVARKDLEEIQIRANPYGVATTNTIGIHTLFSTFIVGGVVPKDGPFADVLIEKIEDLVSRLLLPLYFVSNSLQTNIATCCCWSKWDWPRPKGRRPKGQ</sequence>
<evidence type="ECO:0000256" key="7">
    <source>
        <dbReference type="SAM" id="Phobius"/>
    </source>
</evidence>
<feature type="transmembrane region" description="Helical" evidence="7">
    <location>
        <begin position="164"/>
        <end position="182"/>
    </location>
</feature>
<dbReference type="InterPro" id="IPR050794">
    <property type="entry name" value="CPA2_transporter"/>
</dbReference>
<keyword evidence="4" id="KW-0633">Potassium transport</keyword>
<comment type="subcellular location">
    <subcellularLocation>
        <location evidence="2">Plastid</location>
        <location evidence="2">Chloroplast envelope</location>
    </subcellularLocation>
</comment>
<feature type="transmembrane region" description="Helical" evidence="7">
    <location>
        <begin position="103"/>
        <end position="126"/>
    </location>
</feature>
<dbReference type="AlphaFoldDB" id="A0A843WS67"/>
<dbReference type="EMBL" id="NMUH01004796">
    <property type="protein sequence ID" value="MQM10847.1"/>
    <property type="molecule type" value="Genomic_DNA"/>
</dbReference>
<dbReference type="GO" id="GO:0006813">
    <property type="term" value="P:potassium ion transport"/>
    <property type="evidence" value="ECO:0007669"/>
    <property type="project" value="UniProtKB-KW"/>
</dbReference>
<keyword evidence="9" id="KW-1185">Reference proteome</keyword>
<keyword evidence="7" id="KW-0472">Membrane</keyword>
<dbReference type="GO" id="GO:0012505">
    <property type="term" value="C:endomembrane system"/>
    <property type="evidence" value="ECO:0007669"/>
    <property type="project" value="TreeGrafter"/>
</dbReference>
<evidence type="ECO:0000256" key="5">
    <source>
        <dbReference type="ARBA" id="ARBA00022958"/>
    </source>
</evidence>
<comment type="caution">
    <text evidence="8">The sequence shown here is derived from an EMBL/GenBank/DDBJ whole genome shotgun (WGS) entry which is preliminary data.</text>
</comment>
<dbReference type="GO" id="GO:0016020">
    <property type="term" value="C:membrane"/>
    <property type="evidence" value="ECO:0007669"/>
    <property type="project" value="UniProtKB-SubCell"/>
</dbReference>
<accession>A0A843WS67</accession>
<keyword evidence="5" id="KW-0630">Potassium</keyword>
<name>A0A843WS67_COLES</name>
<evidence type="ECO:0000256" key="3">
    <source>
        <dbReference type="ARBA" id="ARBA00022448"/>
    </source>
</evidence>
<feature type="transmembrane region" description="Helical" evidence="7">
    <location>
        <begin position="12"/>
        <end position="29"/>
    </location>
</feature>
<dbReference type="OrthoDB" id="785371at2759"/>
<reference evidence="8" key="1">
    <citation type="submission" date="2017-07" db="EMBL/GenBank/DDBJ databases">
        <title>Taro Niue Genome Assembly and Annotation.</title>
        <authorList>
            <person name="Atibalentja N."/>
            <person name="Keating K."/>
            <person name="Fields C.J."/>
        </authorList>
    </citation>
    <scope>NUCLEOTIDE SEQUENCE</scope>
    <source>
        <strain evidence="8">Niue_2</strain>
        <tissue evidence="8">Leaf</tissue>
    </source>
</reference>
<feature type="transmembrane region" description="Helical" evidence="7">
    <location>
        <begin position="73"/>
        <end position="91"/>
    </location>
</feature>
<dbReference type="GO" id="GO:0098662">
    <property type="term" value="P:inorganic cation transmembrane transport"/>
    <property type="evidence" value="ECO:0007669"/>
    <property type="project" value="TreeGrafter"/>
</dbReference>
<keyword evidence="3" id="KW-0813">Transport</keyword>
<dbReference type="GO" id="GO:0009941">
    <property type="term" value="C:chloroplast envelope"/>
    <property type="evidence" value="ECO:0007669"/>
    <property type="project" value="UniProtKB-SubCell"/>
</dbReference>
<feature type="transmembrane region" description="Helical" evidence="7">
    <location>
        <begin position="138"/>
        <end position="158"/>
    </location>
</feature>
<dbReference type="InterPro" id="IPR038770">
    <property type="entry name" value="Na+/solute_symporter_sf"/>
</dbReference>
<evidence type="ECO:0008006" key="10">
    <source>
        <dbReference type="Google" id="ProtNLM"/>
    </source>
</evidence>
<evidence type="ECO:0000313" key="9">
    <source>
        <dbReference type="Proteomes" id="UP000652761"/>
    </source>
</evidence>
<keyword evidence="7" id="KW-0812">Transmembrane</keyword>
<dbReference type="PANTHER" id="PTHR32468">
    <property type="entry name" value="CATION/H + ANTIPORTER"/>
    <property type="match status" value="1"/>
</dbReference>
<comment type="function">
    <text evidence="1">May function as sodium-coupled metabolite transporter across the chloroplast envelope.</text>
</comment>